<organism evidence="1 2">
    <name type="scientific">Paraglaciecola polaris LMG 21857</name>
    <dbReference type="NCBI Taxonomy" id="1129793"/>
    <lineage>
        <taxon>Bacteria</taxon>
        <taxon>Pseudomonadati</taxon>
        <taxon>Pseudomonadota</taxon>
        <taxon>Gammaproteobacteria</taxon>
        <taxon>Alteromonadales</taxon>
        <taxon>Alteromonadaceae</taxon>
        <taxon>Paraglaciecola</taxon>
    </lineage>
</organism>
<dbReference type="CDD" id="cd02947">
    <property type="entry name" value="TRX_family"/>
    <property type="match status" value="1"/>
</dbReference>
<accession>K7AF36</accession>
<dbReference type="Proteomes" id="UP000006322">
    <property type="component" value="Unassembled WGS sequence"/>
</dbReference>
<reference evidence="2" key="1">
    <citation type="journal article" date="2014" name="Environ. Microbiol.">
        <title>Comparative genomics of the marine bacterial genus Glaciecola reveals the high degree of genomic diversity and genomic characteristic for cold adaptation.</title>
        <authorList>
            <person name="Qin Q.L."/>
            <person name="Xie B.B."/>
            <person name="Yu Y."/>
            <person name="Shu Y.L."/>
            <person name="Rong J.C."/>
            <person name="Zhang Y.J."/>
            <person name="Zhao D.L."/>
            <person name="Chen X.L."/>
            <person name="Zhang X.Y."/>
            <person name="Chen B."/>
            <person name="Zhou B.C."/>
            <person name="Zhang Y.Z."/>
        </authorList>
    </citation>
    <scope>NUCLEOTIDE SEQUENCE [LARGE SCALE GENOMIC DNA]</scope>
    <source>
        <strain evidence="2">LMG 21857</strain>
    </source>
</reference>
<name>K7AF36_9ALTE</name>
<dbReference type="EMBL" id="BAER01000075">
    <property type="protein sequence ID" value="GAC33910.1"/>
    <property type="molecule type" value="Genomic_DNA"/>
</dbReference>
<dbReference type="AlphaFoldDB" id="K7AF36"/>
<comment type="caution">
    <text evidence="1">The sequence shown here is derived from an EMBL/GenBank/DDBJ whole genome shotgun (WGS) entry which is preliminary data.</text>
</comment>
<gene>
    <name evidence="1" type="ORF">GPLA_3017</name>
</gene>
<dbReference type="STRING" id="1129793.GPLA_3017"/>
<keyword evidence="2" id="KW-1185">Reference proteome</keyword>
<dbReference type="SUPFAM" id="SSF52833">
    <property type="entry name" value="Thioredoxin-like"/>
    <property type="match status" value="1"/>
</dbReference>
<dbReference type="InterPro" id="IPR036249">
    <property type="entry name" value="Thioredoxin-like_sf"/>
</dbReference>
<dbReference type="PROSITE" id="PS51257">
    <property type="entry name" value="PROKAR_LIPOPROTEIN"/>
    <property type="match status" value="1"/>
</dbReference>
<protein>
    <recommendedName>
        <fullName evidence="3">Thioredoxin domain-containing protein</fullName>
    </recommendedName>
</protein>
<evidence type="ECO:0000313" key="1">
    <source>
        <dbReference type="EMBL" id="GAC33910.1"/>
    </source>
</evidence>
<evidence type="ECO:0008006" key="3">
    <source>
        <dbReference type="Google" id="ProtNLM"/>
    </source>
</evidence>
<proteinExistence type="predicted"/>
<evidence type="ECO:0000313" key="2">
    <source>
        <dbReference type="Proteomes" id="UP000006322"/>
    </source>
</evidence>
<dbReference type="RefSeq" id="WP_007105677.1">
    <property type="nucleotide sequence ID" value="NZ_BAER01000075.1"/>
</dbReference>
<dbReference type="Gene3D" id="3.40.30.10">
    <property type="entry name" value="Glutaredoxin"/>
    <property type="match status" value="1"/>
</dbReference>
<sequence length="171" mass="19095">MSDKQIWSDNVLKQVKTLGILWLMSLIVVGCSQSVPNEPDLLGKISAEQLFAQYPVFQAEYNRYQPSQAELSAVGELKDDTLVVLFGTWCHDSQREVPRLLKTFDLSGLDVPKLTLVAVDTNKMDPQGLASKYALKYTPTFVLLDGEKEVGRVIERPKTSLGEDLHALTEL</sequence>